<dbReference type="InterPro" id="IPR036058">
    <property type="entry name" value="Kazal_dom_sf"/>
</dbReference>
<evidence type="ECO:0000256" key="9">
    <source>
        <dbReference type="SAM" id="Phobius"/>
    </source>
</evidence>
<evidence type="ECO:0000259" key="10">
    <source>
        <dbReference type="PROSITE" id="PS51465"/>
    </source>
</evidence>
<dbReference type="EMBL" id="CADEBD010000309">
    <property type="protein sequence ID" value="CAB3240200.1"/>
    <property type="molecule type" value="Genomic_DNA"/>
</dbReference>
<evidence type="ECO:0000256" key="6">
    <source>
        <dbReference type="ARBA" id="ARBA00023136"/>
    </source>
</evidence>
<feature type="compositionally biased region" description="Low complexity" evidence="8">
    <location>
        <begin position="1"/>
        <end position="13"/>
    </location>
</feature>
<keyword evidence="6 9" id="KW-0472">Membrane</keyword>
<keyword evidence="3" id="KW-1003">Cell membrane</keyword>
<protein>
    <recommendedName>
        <fullName evidence="10">Kazal-like domain-containing protein</fullName>
    </recommendedName>
</protein>
<feature type="region of interest" description="Disordered" evidence="8">
    <location>
        <begin position="970"/>
        <end position="1002"/>
    </location>
</feature>
<dbReference type="AlphaFoldDB" id="A0A8S1A707"/>
<keyword evidence="7" id="KW-1015">Disulfide bond</keyword>
<dbReference type="SUPFAM" id="SSF103473">
    <property type="entry name" value="MFS general substrate transporter"/>
    <property type="match status" value="1"/>
</dbReference>
<evidence type="ECO:0000256" key="2">
    <source>
        <dbReference type="ARBA" id="ARBA00009657"/>
    </source>
</evidence>
<dbReference type="GO" id="GO:0043252">
    <property type="term" value="P:sodium-independent organic anion transport"/>
    <property type="evidence" value="ECO:0007669"/>
    <property type="project" value="TreeGrafter"/>
</dbReference>
<dbReference type="InterPro" id="IPR002350">
    <property type="entry name" value="Kazal_dom"/>
</dbReference>
<feature type="transmembrane region" description="Helical" evidence="9">
    <location>
        <begin position="73"/>
        <end position="93"/>
    </location>
</feature>
<feature type="transmembrane region" description="Helical" evidence="9">
    <location>
        <begin position="293"/>
        <end position="314"/>
    </location>
</feature>
<feature type="transmembrane region" description="Helical" evidence="9">
    <location>
        <begin position="113"/>
        <end position="133"/>
    </location>
</feature>
<dbReference type="CDD" id="cd17336">
    <property type="entry name" value="MFS_SLCO_OATP"/>
    <property type="match status" value="1"/>
</dbReference>
<comment type="subcellular location">
    <subcellularLocation>
        <location evidence="1">Cell membrane</location>
        <topology evidence="1">Multi-pass membrane protein</topology>
    </subcellularLocation>
</comment>
<name>A0A8S1A707_ARCPL</name>
<feature type="domain" description="Kazal-like" evidence="10">
    <location>
        <begin position="460"/>
        <end position="516"/>
    </location>
</feature>
<accession>A0A8S1A707</accession>
<dbReference type="GO" id="GO:0015347">
    <property type="term" value="F:sodium-independent organic anion transmembrane transporter activity"/>
    <property type="evidence" value="ECO:0007669"/>
    <property type="project" value="TreeGrafter"/>
</dbReference>
<organism evidence="11 12">
    <name type="scientific">Arctia plantaginis</name>
    <name type="common">Wood tiger moth</name>
    <name type="synonym">Phalaena plantaginis</name>
    <dbReference type="NCBI Taxonomy" id="874455"/>
    <lineage>
        <taxon>Eukaryota</taxon>
        <taxon>Metazoa</taxon>
        <taxon>Ecdysozoa</taxon>
        <taxon>Arthropoda</taxon>
        <taxon>Hexapoda</taxon>
        <taxon>Insecta</taxon>
        <taxon>Pterygota</taxon>
        <taxon>Neoptera</taxon>
        <taxon>Endopterygota</taxon>
        <taxon>Lepidoptera</taxon>
        <taxon>Glossata</taxon>
        <taxon>Ditrysia</taxon>
        <taxon>Noctuoidea</taxon>
        <taxon>Erebidae</taxon>
        <taxon>Arctiinae</taxon>
        <taxon>Arctia</taxon>
    </lineage>
</organism>
<dbReference type="OrthoDB" id="435275at2759"/>
<feature type="transmembrane region" description="Helical" evidence="9">
    <location>
        <begin position="423"/>
        <end position="444"/>
    </location>
</feature>
<feature type="transmembrane region" description="Helical" evidence="9">
    <location>
        <begin position="936"/>
        <end position="956"/>
    </location>
</feature>
<feature type="transmembrane region" description="Helical" evidence="9">
    <location>
        <begin position="559"/>
        <end position="585"/>
    </location>
</feature>
<feature type="transmembrane region" description="Helical" evidence="9">
    <location>
        <begin position="597"/>
        <end position="620"/>
    </location>
</feature>
<feature type="transmembrane region" description="Helical" evidence="9">
    <location>
        <begin position="209"/>
        <end position="234"/>
    </location>
</feature>
<dbReference type="Proteomes" id="UP000494256">
    <property type="component" value="Unassembled WGS sequence"/>
</dbReference>
<evidence type="ECO:0000256" key="5">
    <source>
        <dbReference type="ARBA" id="ARBA00022989"/>
    </source>
</evidence>
<feature type="transmembrane region" description="Helical" evidence="9">
    <location>
        <begin position="354"/>
        <end position="375"/>
    </location>
</feature>
<comment type="similarity">
    <text evidence="2">Belongs to the organo anion transporter (TC 2.A.60) family.</text>
</comment>
<feature type="compositionally biased region" description="Pro residues" evidence="8">
    <location>
        <begin position="978"/>
        <end position="1002"/>
    </location>
</feature>
<dbReference type="InterPro" id="IPR036259">
    <property type="entry name" value="MFS_trans_sf"/>
</dbReference>
<dbReference type="PROSITE" id="PS51465">
    <property type="entry name" value="KAZAL_2"/>
    <property type="match status" value="1"/>
</dbReference>
<sequence>MTASTVAKVSAAAGDSGTPGPATEDAAMKGVEATPEEQERLAVGNNNGSLDCKHTAPRPQPIGHRSVFHSTRVFMLVFLSGWVLQGMFLTYFVSVTTTVEKLFKVESKTTGTLLAATEIGQICTALFLTYLAGRGHRPRWIACMMLVLAVGVIGCVMPHVFYGTKLLDVHLDAHRAGAAPVCHSAQNSSMCDDEHVKSRDTRSNITAVVIPWLFICLLVVGVGQTGIATLGIPYVDDNVGSKQSPLYMAITIGIRVIGPALGFLLGALCTRVYVDPLLQPDFDASDPRWVGAWWLGMVFIASFIVILATLMFCFPRQIKQEPLPLPAKKNKDKRQSFFKDFFATIKRQLTNDILMWRTASSVLHLMPISGVYSFLPKYLEKQFRLPTHDANLVSGLGGILVMGLGTITSGVIILKLVPSAKQVAAWTAASAAIYSAGMIVLMFVSCPEENYAMISEGTIANSGLDCSSGCNCTNVPFNPVCGQDSFTYLSPCQAGCLDSHQLDNNTWLYTKCSCIKADGYGDKALATLDRYSLHNTSSDWSGDLGFAVSGECKGPCNQIYTFVAVFAAIMFVHASGEVGAVLLIIRCTDKQDKAMAMGVIQFAIGVFGNVPCPIVFGAAVDAACRARDVLCNVLGACVSYDNDSFRHFYLASDTSTSVRNTCACRARRALQRARRLRLLRQRQLPTLLPRYVTHVRAARDVLCNVLGACVSYDNDSFRHFYLASDTSTSVRNTCACRARRALQRARRLRLLRQRQLPTLLPRYVTHVRAARDVLCNVLGACVSYDNDSFRHFYLASDTSTSVRNTCACRARRALQRARRLRLLRQRQLPTLLPRYVTHVRAARDVLCNVLGACVSYDNDSFRHFYLASDTSTSVRNTCACRARRALQRARRLRLLRQRQLPTLLPRYVTHVRAARDVLCNVLGACVSYDNDSFRHFYLGLSATLMFLAFIMDLLVWSKAGRIDMNPAEACSPDAEPFAPRPAPPAPAPALAPAPVPPGDTQL</sequence>
<comment type="caution">
    <text evidence="11">The sequence shown here is derived from an EMBL/GenBank/DDBJ whole genome shotgun (WGS) entry which is preliminary data.</text>
</comment>
<evidence type="ECO:0000256" key="7">
    <source>
        <dbReference type="ARBA" id="ARBA00023157"/>
    </source>
</evidence>
<keyword evidence="4 9" id="KW-0812">Transmembrane</keyword>
<evidence type="ECO:0000256" key="4">
    <source>
        <dbReference type="ARBA" id="ARBA00022692"/>
    </source>
</evidence>
<dbReference type="InterPro" id="IPR004156">
    <property type="entry name" value="OATP"/>
</dbReference>
<dbReference type="Pfam" id="PF07648">
    <property type="entry name" value="Kazal_2"/>
    <property type="match status" value="1"/>
</dbReference>
<feature type="transmembrane region" description="Helical" evidence="9">
    <location>
        <begin position="140"/>
        <end position="162"/>
    </location>
</feature>
<evidence type="ECO:0000256" key="1">
    <source>
        <dbReference type="ARBA" id="ARBA00004651"/>
    </source>
</evidence>
<reference evidence="11 12" key="1">
    <citation type="submission" date="2020-04" db="EMBL/GenBank/DDBJ databases">
        <authorList>
            <person name="Wallbank WR R."/>
            <person name="Pardo Diaz C."/>
            <person name="Kozak K."/>
            <person name="Martin S."/>
            <person name="Jiggins C."/>
            <person name="Moest M."/>
            <person name="Warren A I."/>
            <person name="Byers J.R.P. K."/>
            <person name="Montejo-Kovacevich G."/>
            <person name="Yen C E."/>
        </authorList>
    </citation>
    <scope>NUCLEOTIDE SEQUENCE [LARGE SCALE GENOMIC DNA]</scope>
</reference>
<dbReference type="Gene3D" id="1.20.1250.20">
    <property type="entry name" value="MFS general substrate transporter like domains"/>
    <property type="match status" value="1"/>
</dbReference>
<evidence type="ECO:0000313" key="11">
    <source>
        <dbReference type="EMBL" id="CAB3240200.1"/>
    </source>
</evidence>
<evidence type="ECO:0000313" key="12">
    <source>
        <dbReference type="Proteomes" id="UP000494256"/>
    </source>
</evidence>
<evidence type="ECO:0000256" key="3">
    <source>
        <dbReference type="ARBA" id="ARBA00022475"/>
    </source>
</evidence>
<dbReference type="PANTHER" id="PTHR11388:SF159">
    <property type="entry name" value="SOLUTE CARRIER ORGANIC ANION TRANSPORTER FAMILY MEMBER 74D"/>
    <property type="match status" value="1"/>
</dbReference>
<proteinExistence type="inferred from homology"/>
<dbReference type="Pfam" id="PF03137">
    <property type="entry name" value="OATP"/>
    <property type="match status" value="1"/>
</dbReference>
<dbReference type="NCBIfam" id="TIGR00805">
    <property type="entry name" value="oat"/>
    <property type="match status" value="1"/>
</dbReference>
<gene>
    <name evidence="11" type="ORF">APLA_LOCUS8909</name>
</gene>
<dbReference type="SUPFAM" id="SSF100895">
    <property type="entry name" value="Kazal-type serine protease inhibitors"/>
    <property type="match status" value="1"/>
</dbReference>
<dbReference type="PANTHER" id="PTHR11388">
    <property type="entry name" value="ORGANIC ANION TRANSPORTER"/>
    <property type="match status" value="1"/>
</dbReference>
<evidence type="ECO:0000256" key="8">
    <source>
        <dbReference type="SAM" id="MobiDB-lite"/>
    </source>
</evidence>
<feature type="transmembrane region" description="Helical" evidence="9">
    <location>
        <begin position="395"/>
        <end position="416"/>
    </location>
</feature>
<dbReference type="GO" id="GO:0016323">
    <property type="term" value="C:basolateral plasma membrane"/>
    <property type="evidence" value="ECO:0007669"/>
    <property type="project" value="TreeGrafter"/>
</dbReference>
<feature type="region of interest" description="Disordered" evidence="8">
    <location>
        <begin position="1"/>
        <end position="37"/>
    </location>
</feature>
<feature type="transmembrane region" description="Helical" evidence="9">
    <location>
        <begin position="246"/>
        <end position="273"/>
    </location>
</feature>
<keyword evidence="5 9" id="KW-1133">Transmembrane helix</keyword>